<feature type="region of interest" description="Disordered" evidence="9">
    <location>
        <begin position="331"/>
        <end position="350"/>
    </location>
</feature>
<dbReference type="InterPro" id="IPR050236">
    <property type="entry name" value="Ser_Thr_kinase_AGC"/>
</dbReference>
<evidence type="ECO:0000256" key="6">
    <source>
        <dbReference type="ARBA" id="ARBA00022840"/>
    </source>
</evidence>
<evidence type="ECO:0000259" key="10">
    <source>
        <dbReference type="PROSITE" id="PS50011"/>
    </source>
</evidence>
<keyword evidence="4" id="KW-0547">Nucleotide-binding</keyword>
<feature type="compositionally biased region" description="Polar residues" evidence="9">
    <location>
        <begin position="213"/>
        <end position="230"/>
    </location>
</feature>
<feature type="compositionally biased region" description="Basic and acidic residues" evidence="9">
    <location>
        <begin position="628"/>
        <end position="643"/>
    </location>
</feature>
<feature type="region of interest" description="Disordered" evidence="9">
    <location>
        <begin position="1321"/>
        <end position="1347"/>
    </location>
</feature>
<feature type="region of interest" description="Disordered" evidence="9">
    <location>
        <begin position="958"/>
        <end position="977"/>
    </location>
</feature>
<feature type="region of interest" description="Disordered" evidence="9">
    <location>
        <begin position="1"/>
        <end position="103"/>
    </location>
</feature>
<gene>
    <name evidence="12" type="ORF">CSSPJE1EN1_LOCUS3872</name>
</gene>
<organism evidence="12 13">
    <name type="scientific">Sphagnum jensenii</name>
    <dbReference type="NCBI Taxonomy" id="128206"/>
    <lineage>
        <taxon>Eukaryota</taxon>
        <taxon>Viridiplantae</taxon>
        <taxon>Streptophyta</taxon>
        <taxon>Embryophyta</taxon>
        <taxon>Bryophyta</taxon>
        <taxon>Sphagnophytina</taxon>
        <taxon>Sphagnopsida</taxon>
        <taxon>Sphagnales</taxon>
        <taxon>Sphagnaceae</taxon>
        <taxon>Sphagnum</taxon>
    </lineage>
</organism>
<feature type="compositionally biased region" description="Polar residues" evidence="9">
    <location>
        <begin position="142"/>
        <end position="159"/>
    </location>
</feature>
<proteinExistence type="predicted"/>
<evidence type="ECO:0000256" key="9">
    <source>
        <dbReference type="SAM" id="MobiDB-lite"/>
    </source>
</evidence>
<evidence type="ECO:0000313" key="13">
    <source>
        <dbReference type="Proteomes" id="UP001497444"/>
    </source>
</evidence>
<dbReference type="CDD" id="cd05579">
    <property type="entry name" value="STKc_MAST_like"/>
    <property type="match status" value="1"/>
</dbReference>
<keyword evidence="6" id="KW-0067">ATP-binding</keyword>
<dbReference type="PROSITE" id="PS50011">
    <property type="entry name" value="PROTEIN_KINASE_DOM"/>
    <property type="match status" value="1"/>
</dbReference>
<feature type="compositionally biased region" description="Basic and acidic residues" evidence="9">
    <location>
        <begin position="58"/>
        <end position="84"/>
    </location>
</feature>
<feature type="compositionally biased region" description="Polar residues" evidence="9">
    <location>
        <begin position="240"/>
        <end position="261"/>
    </location>
</feature>
<dbReference type="InterPro" id="IPR011009">
    <property type="entry name" value="Kinase-like_dom_sf"/>
</dbReference>
<feature type="compositionally biased region" description="Low complexity" evidence="9">
    <location>
        <begin position="604"/>
        <end position="615"/>
    </location>
</feature>
<protein>
    <recommendedName>
        <fullName evidence="1">non-specific serine/threonine protein kinase</fullName>
        <ecNumber evidence="1">2.7.11.1</ecNumber>
    </recommendedName>
</protein>
<reference evidence="12" key="1">
    <citation type="submission" date="2024-02" db="EMBL/GenBank/DDBJ databases">
        <authorList>
            <consortium name="ELIXIR-Norway"/>
            <consortium name="Elixir Norway"/>
        </authorList>
    </citation>
    <scope>NUCLEOTIDE SEQUENCE</scope>
</reference>
<keyword evidence="2" id="KW-0723">Serine/threonine-protein kinase</keyword>
<dbReference type="SMART" id="SM00220">
    <property type="entry name" value="S_TKc"/>
    <property type="match status" value="1"/>
</dbReference>
<feature type="compositionally biased region" description="Basic and acidic residues" evidence="9">
    <location>
        <begin position="341"/>
        <end position="350"/>
    </location>
</feature>
<feature type="region of interest" description="Disordered" evidence="9">
    <location>
        <begin position="1141"/>
        <end position="1176"/>
    </location>
</feature>
<keyword evidence="5" id="KW-0418">Kinase</keyword>
<keyword evidence="3" id="KW-0808">Transferase</keyword>
<dbReference type="EMBL" id="OZ020106">
    <property type="protein sequence ID" value="CAK9258394.1"/>
    <property type="molecule type" value="Genomic_DNA"/>
</dbReference>
<feature type="compositionally biased region" description="Polar residues" evidence="9">
    <location>
        <begin position="644"/>
        <end position="663"/>
    </location>
</feature>
<comment type="catalytic activity">
    <reaction evidence="7">
        <text>L-threonyl-[protein] + ATP = O-phospho-L-threonyl-[protein] + ADP + H(+)</text>
        <dbReference type="Rhea" id="RHEA:46608"/>
        <dbReference type="Rhea" id="RHEA-COMP:11060"/>
        <dbReference type="Rhea" id="RHEA-COMP:11605"/>
        <dbReference type="ChEBI" id="CHEBI:15378"/>
        <dbReference type="ChEBI" id="CHEBI:30013"/>
        <dbReference type="ChEBI" id="CHEBI:30616"/>
        <dbReference type="ChEBI" id="CHEBI:61977"/>
        <dbReference type="ChEBI" id="CHEBI:456216"/>
        <dbReference type="EC" id="2.7.11.1"/>
    </reaction>
</comment>
<dbReference type="Gene3D" id="3.30.200.20">
    <property type="entry name" value="Phosphorylase Kinase, domain 1"/>
    <property type="match status" value="1"/>
</dbReference>
<feature type="region of interest" description="Disordered" evidence="9">
    <location>
        <begin position="522"/>
        <end position="559"/>
    </location>
</feature>
<evidence type="ECO:0000256" key="5">
    <source>
        <dbReference type="ARBA" id="ARBA00022777"/>
    </source>
</evidence>
<dbReference type="PROSITE" id="PS00108">
    <property type="entry name" value="PROTEIN_KINASE_ST"/>
    <property type="match status" value="1"/>
</dbReference>
<evidence type="ECO:0000256" key="8">
    <source>
        <dbReference type="ARBA" id="ARBA00048679"/>
    </source>
</evidence>
<dbReference type="SUPFAM" id="SSF56112">
    <property type="entry name" value="Protein kinase-like (PK-like)"/>
    <property type="match status" value="1"/>
</dbReference>
<evidence type="ECO:0000259" key="11">
    <source>
        <dbReference type="PROSITE" id="PS51285"/>
    </source>
</evidence>
<name>A0ABP0VV73_9BRYO</name>
<feature type="region of interest" description="Disordered" evidence="9">
    <location>
        <begin position="136"/>
        <end position="277"/>
    </location>
</feature>
<evidence type="ECO:0000256" key="3">
    <source>
        <dbReference type="ARBA" id="ARBA00022679"/>
    </source>
</evidence>
<dbReference type="InterPro" id="IPR008271">
    <property type="entry name" value="Ser/Thr_kinase_AS"/>
</dbReference>
<dbReference type="InterPro" id="IPR058783">
    <property type="entry name" value="IREH1/IRE-like_N"/>
</dbReference>
<feature type="compositionally biased region" description="Basic and acidic residues" evidence="9">
    <location>
        <begin position="17"/>
        <end position="37"/>
    </location>
</feature>
<dbReference type="InterPro" id="IPR000719">
    <property type="entry name" value="Prot_kinase_dom"/>
</dbReference>
<feature type="compositionally biased region" description="Low complexity" evidence="9">
    <location>
        <begin position="1322"/>
        <end position="1341"/>
    </location>
</feature>
<feature type="region of interest" description="Disordered" evidence="9">
    <location>
        <begin position="290"/>
        <end position="323"/>
    </location>
</feature>
<dbReference type="Gene3D" id="1.10.510.10">
    <property type="entry name" value="Transferase(Phosphotransferase) domain 1"/>
    <property type="match status" value="1"/>
</dbReference>
<dbReference type="Pfam" id="PF00069">
    <property type="entry name" value="Pkinase"/>
    <property type="match status" value="1"/>
</dbReference>
<dbReference type="PROSITE" id="PS51285">
    <property type="entry name" value="AGC_KINASE_CTER"/>
    <property type="match status" value="1"/>
</dbReference>
<feature type="domain" description="Protein kinase" evidence="10">
    <location>
        <begin position="984"/>
        <end position="1276"/>
    </location>
</feature>
<evidence type="ECO:0000256" key="2">
    <source>
        <dbReference type="ARBA" id="ARBA00022527"/>
    </source>
</evidence>
<keyword evidence="13" id="KW-1185">Reference proteome</keyword>
<dbReference type="PANTHER" id="PTHR24356:SF1">
    <property type="entry name" value="SERINE_THREONINE-PROTEIN KINASE GREATWALL"/>
    <property type="match status" value="1"/>
</dbReference>
<evidence type="ECO:0000256" key="7">
    <source>
        <dbReference type="ARBA" id="ARBA00047899"/>
    </source>
</evidence>
<feature type="region of interest" description="Disordered" evidence="9">
    <location>
        <begin position="598"/>
        <end position="663"/>
    </location>
</feature>
<evidence type="ECO:0000256" key="1">
    <source>
        <dbReference type="ARBA" id="ARBA00012513"/>
    </source>
</evidence>
<sequence length="1399" mass="154920">MGPFGRAAAGSIASKDAGSKKKDGAGKEGSKHGKGGEDSGMGDPKSRRRGSHTLPSWVKDDITEEKMVKEGKEKASKSGKDKSWRGAGAGKAPETEKAEMEISAPILVEEPRFEDFHVASSLLVSSLGLHRIKTRSGPLFAPSTQSGPVYAGTLQSRFDTGNDGRTGEGAVPNWSKGEMSTRSTSGIRRASKVHARDSVSPKDSTSRKEIFVESQQMDSCPQQKDGSPGSSIVKKLQRCGQISNPERGSSRLIESTASPNGSFGKETASGVDNSSSSSWINVDSSFDSTSTGCQSFPESARWNHQPTLSMSPQAEDGAKETESPRFQALLRMTSRPQKGKLPTDKKSYSHELDPRGFRVHGFLRPRSINHLEEVIQTLRARFNTAKEEVNAELAVFAGDLIEILERNPDAEADWLERTEDLLILAKQCAVMDPDEFLRQCEGIVHDLDEKRQELPIGKLKTLHTRMLFILTRCTRLLQYLKENGLDEDGSLHLLQQRIQMDQSLEKHWNSVVKGKKTLANDPVKLRKPDSMPHYWNAEAVPLPRRSKDEPGGGKSGPMETIKELKEDFQKDDVSKERFSKGKSMSVVTSLIADRIASWKKGRSSTDSSSSTGRPGSAKDTTGGQKISHLKEQKPDTVDDRESVSLKTSKSAPPSISLQRQQRTPWSDYTGALDENYMVICRICEEDVPTLRLEEHSRICAFADRCDHKGVALDERLQRLAETLEWIAESYTPKNSMIAADRSPDDVKTFIGGNGSDSSLSEKLGIVSEKLGALEITGGELLRRPSQDMLDDLHVIDTASIIDEPRVFNAKTRFGPKVDPLISFASSVGSVVAPSSSVGSITPRSPLITPKTSQIDLFLTEQNSFAEEEDIPQINELSDIARCIANMNAGDEKALEYMRSCMEDLKDVLHDNKVQALTVDTFGKRIDKLCREKYKQVCELLGVNGMEFAGFHEEDSYGDEDMPQSVRSTPAHPTTHKDRTSIDDFQIIKPISRGAFGRVFLARKRATGDLFAIKVLRKADIIRKNTVESVQAERNILITVRNPFVVRFFYSFTCQDNLYLVMEYLNGGDVFSLLRTLGCLEEEMARVYIAELVLALEYLHSLKVVHRDLKPDNLLIAHDGHIKLTDFGLSRVGLINSTEDLSGPAARGSMSMEDLGKSSEDSLAPSEQRVRRKQRSAVGTPDYLAPEILLGTSHGPAADWWSTGVMLFEMLTGIPPFNAEHPQVIFDNILNRNIPWPHVPEDMSHEAQDLINKLLTEDPNERLGANGAMEVKAHPFFKNINWDTLARQKAAFVPSPDNAHDTSYFKSRHVWNSMDKQVFADPGYESSDYDSSASGRSTSSSETRPEEMDECRDMAEFEPSTRFSFSNFSFKNLSQLASINYDLLLQTGNNGNNGLPKGPG</sequence>
<feature type="compositionally biased region" description="Low complexity" evidence="9">
    <location>
        <begin position="7"/>
        <end position="16"/>
    </location>
</feature>
<dbReference type="Pfam" id="PF26031">
    <property type="entry name" value="IREH1"/>
    <property type="match status" value="1"/>
</dbReference>
<feature type="compositionally biased region" description="Basic and acidic residues" evidence="9">
    <location>
        <begin position="194"/>
        <end position="211"/>
    </location>
</feature>
<dbReference type="InterPro" id="IPR000961">
    <property type="entry name" value="AGC-kinase_C"/>
</dbReference>
<comment type="catalytic activity">
    <reaction evidence="8">
        <text>L-seryl-[protein] + ATP = O-phospho-L-seryl-[protein] + ADP + H(+)</text>
        <dbReference type="Rhea" id="RHEA:17989"/>
        <dbReference type="Rhea" id="RHEA-COMP:9863"/>
        <dbReference type="Rhea" id="RHEA-COMP:11604"/>
        <dbReference type="ChEBI" id="CHEBI:15378"/>
        <dbReference type="ChEBI" id="CHEBI:29999"/>
        <dbReference type="ChEBI" id="CHEBI:30616"/>
        <dbReference type="ChEBI" id="CHEBI:83421"/>
        <dbReference type="ChEBI" id="CHEBI:456216"/>
        <dbReference type="EC" id="2.7.11.1"/>
    </reaction>
</comment>
<evidence type="ECO:0000256" key="4">
    <source>
        <dbReference type="ARBA" id="ARBA00022741"/>
    </source>
</evidence>
<accession>A0ABP0VV73</accession>
<feature type="compositionally biased region" description="Polar residues" evidence="9">
    <location>
        <begin position="290"/>
        <end position="312"/>
    </location>
</feature>
<evidence type="ECO:0000313" key="12">
    <source>
        <dbReference type="EMBL" id="CAK9258394.1"/>
    </source>
</evidence>
<feature type="domain" description="AGC-kinase C-terminal" evidence="11">
    <location>
        <begin position="1277"/>
        <end position="1379"/>
    </location>
</feature>
<dbReference type="PANTHER" id="PTHR24356">
    <property type="entry name" value="SERINE/THREONINE-PROTEIN KINASE"/>
    <property type="match status" value="1"/>
</dbReference>
<dbReference type="EC" id="2.7.11.1" evidence="1"/>
<dbReference type="Proteomes" id="UP001497444">
    <property type="component" value="Chromosome 11"/>
</dbReference>